<evidence type="ECO:0000256" key="6">
    <source>
        <dbReference type="ARBA" id="ARBA00022475"/>
    </source>
</evidence>
<dbReference type="GO" id="GO:0004497">
    <property type="term" value="F:monooxygenase activity"/>
    <property type="evidence" value="ECO:0007669"/>
    <property type="project" value="UniProtKB-ARBA"/>
</dbReference>
<dbReference type="InterPro" id="IPR036922">
    <property type="entry name" value="Rieske_2Fe-2S_sf"/>
</dbReference>
<organism evidence="23 24">
    <name type="scientific">Serinicoccus chungangensis</name>
    <dbReference type="NCBI Taxonomy" id="767452"/>
    <lineage>
        <taxon>Bacteria</taxon>
        <taxon>Bacillati</taxon>
        <taxon>Actinomycetota</taxon>
        <taxon>Actinomycetes</taxon>
        <taxon>Micrococcales</taxon>
        <taxon>Ornithinimicrobiaceae</taxon>
        <taxon>Serinicoccus</taxon>
    </lineage>
</organism>
<dbReference type="GO" id="GO:0046872">
    <property type="term" value="F:metal ion binding"/>
    <property type="evidence" value="ECO:0007669"/>
    <property type="project" value="UniProtKB-KW"/>
</dbReference>
<evidence type="ECO:0000256" key="1">
    <source>
        <dbReference type="ARBA" id="ARBA00002494"/>
    </source>
</evidence>
<proteinExistence type="inferred from homology"/>
<keyword evidence="5" id="KW-0813">Transport</keyword>
<evidence type="ECO:0000256" key="15">
    <source>
        <dbReference type="ARBA" id="ARBA00023014"/>
    </source>
</evidence>
<evidence type="ECO:0000256" key="9">
    <source>
        <dbReference type="ARBA" id="ARBA00022714"/>
    </source>
</evidence>
<dbReference type="InterPro" id="IPR045603">
    <property type="entry name" value="QcrA_N"/>
</dbReference>
<evidence type="ECO:0000313" key="23">
    <source>
        <dbReference type="EMBL" id="KUG53523.1"/>
    </source>
</evidence>
<evidence type="ECO:0000256" key="8">
    <source>
        <dbReference type="ARBA" id="ARBA00022692"/>
    </source>
</evidence>
<dbReference type="GO" id="GO:0005886">
    <property type="term" value="C:plasma membrane"/>
    <property type="evidence" value="ECO:0007669"/>
    <property type="project" value="UniProtKB-SubCell"/>
</dbReference>
<evidence type="ECO:0000256" key="14">
    <source>
        <dbReference type="ARBA" id="ARBA00023004"/>
    </source>
</evidence>
<keyword evidence="12 21" id="KW-1133">Transmembrane helix</keyword>
<evidence type="ECO:0000256" key="19">
    <source>
        <dbReference type="ARBA" id="ARBA00032409"/>
    </source>
</evidence>
<evidence type="ECO:0000256" key="11">
    <source>
        <dbReference type="ARBA" id="ARBA00022982"/>
    </source>
</evidence>
<keyword evidence="10" id="KW-0479">Metal-binding</keyword>
<gene>
    <name evidence="23" type="ORF">AVL62_01665</name>
</gene>
<evidence type="ECO:0000256" key="20">
    <source>
        <dbReference type="SAM" id="MobiDB-lite"/>
    </source>
</evidence>
<sequence>MTNPHHDDTTPARRQATDAPARTERFENPGLPPHVPRRADEDPKAAKRAEIQVVVLFTLSALASIAFVIAYFAIDPDLKGYLLGIGEINLFHLAIGITTAVSLLGIGLGAIHWAKTLMPDEEVVEQRHPQVSGDDDREAVAQTLSHGWRSSQLNRRSAILGSAGGALGLFALPIALPVVAGLGPRPQGLYTTNWTEGTLLRIDPSNAAIRAGDVTQGSVFHVMPDGWVGHEAVEEHGAEEAMIAKAKDQVILVRLDPSLIKSQKQREWGYEGIVAYSKVCTHVGCPVALYEQQTHHLLCPCHQSTFDMTDDCNVIFGPARRPLPQLPITVDGDGYIVAAGPFREPVGPSFWERERPGLMGVE</sequence>
<comment type="similarity">
    <text evidence="3">Belongs to the Rieske iron-sulfur protein family.</text>
</comment>
<evidence type="ECO:0000256" key="21">
    <source>
        <dbReference type="SAM" id="Phobius"/>
    </source>
</evidence>
<keyword evidence="9" id="KW-0001">2Fe-2S</keyword>
<comment type="caution">
    <text evidence="23">The sequence shown here is derived from an EMBL/GenBank/DDBJ whole genome shotgun (WGS) entry which is preliminary data.</text>
</comment>
<dbReference type="GO" id="GO:0016705">
    <property type="term" value="F:oxidoreductase activity, acting on paired donors, with incorporation or reduction of molecular oxygen"/>
    <property type="evidence" value="ECO:0007669"/>
    <property type="project" value="UniProtKB-ARBA"/>
</dbReference>
<feature type="transmembrane region" description="Helical" evidence="21">
    <location>
        <begin position="53"/>
        <end position="74"/>
    </location>
</feature>
<dbReference type="PANTHER" id="PTHR10134">
    <property type="entry name" value="CYTOCHROME B-C1 COMPLEX SUBUNIT RIESKE, MITOCHONDRIAL"/>
    <property type="match status" value="1"/>
</dbReference>
<dbReference type="Proteomes" id="UP000054837">
    <property type="component" value="Unassembled WGS sequence"/>
</dbReference>
<protein>
    <recommendedName>
        <fullName evidence="4">Cytochrome bc1 complex Rieske iron-sulfur subunit</fullName>
    </recommendedName>
    <alternativeName>
        <fullName evidence="18">Cytochrome bc1 reductase complex subunit QcrA</fullName>
    </alternativeName>
    <alternativeName>
        <fullName evidence="19">Rieske iron-sulfur protein</fullName>
    </alternativeName>
</protein>
<feature type="domain" description="Rieske" evidence="22">
    <location>
        <begin position="273"/>
        <end position="337"/>
    </location>
</feature>
<keyword evidence="24" id="KW-1185">Reference proteome</keyword>
<evidence type="ECO:0000256" key="3">
    <source>
        <dbReference type="ARBA" id="ARBA00010651"/>
    </source>
</evidence>
<feature type="transmembrane region" description="Helical" evidence="21">
    <location>
        <begin position="158"/>
        <end position="183"/>
    </location>
</feature>
<dbReference type="AlphaFoldDB" id="A0A0W8I5H4"/>
<reference evidence="23 24" key="1">
    <citation type="submission" date="2015-12" db="EMBL/GenBank/DDBJ databases">
        <title>Serinicoccus chungangenesis strain CD08_5 genome sequencing and assembly.</title>
        <authorList>
            <person name="Chander A.M."/>
            <person name="Kaur G."/>
            <person name="Nair G.R."/>
            <person name="Dhawan D.K."/>
            <person name="Kochhar R.K."/>
            <person name="Mayilraj S."/>
            <person name="Bhadada S.K."/>
        </authorList>
    </citation>
    <scope>NUCLEOTIDE SEQUENCE [LARGE SCALE GENOMIC DNA]</scope>
    <source>
        <strain evidence="23 24">CD08_5</strain>
    </source>
</reference>
<keyword evidence="13" id="KW-0560">Oxidoreductase</keyword>
<feature type="transmembrane region" description="Helical" evidence="21">
    <location>
        <begin position="90"/>
        <end position="111"/>
    </location>
</feature>
<evidence type="ECO:0000256" key="2">
    <source>
        <dbReference type="ARBA" id="ARBA00004651"/>
    </source>
</evidence>
<keyword evidence="15" id="KW-0411">Iron-sulfur</keyword>
<dbReference type="InterPro" id="IPR017941">
    <property type="entry name" value="Rieske_2Fe-2S"/>
</dbReference>
<dbReference type="PROSITE" id="PS51296">
    <property type="entry name" value="RIESKE"/>
    <property type="match status" value="1"/>
</dbReference>
<evidence type="ECO:0000256" key="5">
    <source>
        <dbReference type="ARBA" id="ARBA00022448"/>
    </source>
</evidence>
<dbReference type="SUPFAM" id="SSF50022">
    <property type="entry name" value="ISP domain"/>
    <property type="match status" value="1"/>
</dbReference>
<dbReference type="STRING" id="767452.AVL62_01665"/>
<dbReference type="Pfam" id="PF00355">
    <property type="entry name" value="Rieske"/>
    <property type="match status" value="1"/>
</dbReference>
<dbReference type="Pfam" id="PF19297">
    <property type="entry name" value="QcrA_N"/>
    <property type="match status" value="1"/>
</dbReference>
<keyword evidence="17" id="KW-1015">Disulfide bond</keyword>
<keyword evidence="14" id="KW-0408">Iron</keyword>
<evidence type="ECO:0000256" key="18">
    <source>
        <dbReference type="ARBA" id="ARBA00029586"/>
    </source>
</evidence>
<dbReference type="Gene3D" id="2.102.10.10">
    <property type="entry name" value="Rieske [2Fe-2S] iron-sulphur domain"/>
    <property type="match status" value="1"/>
</dbReference>
<comment type="subcellular location">
    <subcellularLocation>
        <location evidence="2">Cell membrane</location>
        <topology evidence="2">Multi-pass membrane protein</topology>
    </subcellularLocation>
</comment>
<dbReference type="InterPro" id="IPR014349">
    <property type="entry name" value="Rieske_Fe-S_prot"/>
</dbReference>
<dbReference type="EMBL" id="LQBL01000028">
    <property type="protein sequence ID" value="KUG53523.1"/>
    <property type="molecule type" value="Genomic_DNA"/>
</dbReference>
<evidence type="ECO:0000256" key="13">
    <source>
        <dbReference type="ARBA" id="ARBA00023002"/>
    </source>
</evidence>
<keyword evidence="11" id="KW-0249">Electron transport</keyword>
<evidence type="ECO:0000313" key="24">
    <source>
        <dbReference type="Proteomes" id="UP000054837"/>
    </source>
</evidence>
<dbReference type="RefSeq" id="WP_058891532.1">
    <property type="nucleotide sequence ID" value="NZ_LQBL01000028.1"/>
</dbReference>
<evidence type="ECO:0000256" key="4">
    <source>
        <dbReference type="ARBA" id="ARBA00015816"/>
    </source>
</evidence>
<evidence type="ECO:0000256" key="7">
    <source>
        <dbReference type="ARBA" id="ARBA00022660"/>
    </source>
</evidence>
<name>A0A0W8I5H4_9MICO</name>
<feature type="compositionally biased region" description="Basic and acidic residues" evidence="20">
    <location>
        <begin position="1"/>
        <end position="11"/>
    </location>
</feature>
<accession>A0A0W8I5H4</accession>
<evidence type="ECO:0000256" key="10">
    <source>
        <dbReference type="ARBA" id="ARBA00022723"/>
    </source>
</evidence>
<dbReference type="GO" id="GO:0051537">
    <property type="term" value="F:2 iron, 2 sulfur cluster binding"/>
    <property type="evidence" value="ECO:0007669"/>
    <property type="project" value="UniProtKB-KW"/>
</dbReference>
<evidence type="ECO:0000259" key="22">
    <source>
        <dbReference type="PROSITE" id="PS51296"/>
    </source>
</evidence>
<comment type="function">
    <text evidence="1">Iron-sulfur subunit of the cytochrome bc1 complex, an essential component of the respiratory electron transport chain required for ATP synthesis. The bc1 complex catalyzes the oxidation of menaquinol and the reduction of cytochrome c in the respiratory chain. The bc1 complex operates through a Q-cycle mechanism that couples electron transfer to generation of the proton gradient that drives ATP synthesis.</text>
</comment>
<evidence type="ECO:0000256" key="17">
    <source>
        <dbReference type="ARBA" id="ARBA00023157"/>
    </source>
</evidence>
<evidence type="ECO:0000256" key="16">
    <source>
        <dbReference type="ARBA" id="ARBA00023136"/>
    </source>
</evidence>
<feature type="region of interest" description="Disordered" evidence="20">
    <location>
        <begin position="1"/>
        <end position="43"/>
    </location>
</feature>
<evidence type="ECO:0000256" key="12">
    <source>
        <dbReference type="ARBA" id="ARBA00022989"/>
    </source>
</evidence>
<dbReference type="CDD" id="cd03467">
    <property type="entry name" value="Rieske"/>
    <property type="match status" value="1"/>
</dbReference>
<keyword evidence="8 21" id="KW-0812">Transmembrane</keyword>
<keyword evidence="6" id="KW-1003">Cell membrane</keyword>
<keyword evidence="7" id="KW-0679">Respiratory chain</keyword>
<dbReference type="OrthoDB" id="9802613at2"/>
<keyword evidence="16 21" id="KW-0472">Membrane</keyword>